<organism evidence="2 3">
    <name type="scientific">Pyrodictium abyssi</name>
    <dbReference type="NCBI Taxonomy" id="54256"/>
    <lineage>
        <taxon>Archaea</taxon>
        <taxon>Thermoproteota</taxon>
        <taxon>Thermoprotei</taxon>
        <taxon>Desulfurococcales</taxon>
        <taxon>Pyrodictiaceae</taxon>
        <taxon>Pyrodictium</taxon>
    </lineage>
</organism>
<evidence type="ECO:0000259" key="1">
    <source>
        <dbReference type="Pfam" id="PF05050"/>
    </source>
</evidence>
<keyword evidence="3" id="KW-1185">Reference proteome</keyword>
<feature type="domain" description="Methyltransferase FkbM" evidence="1">
    <location>
        <begin position="94"/>
        <end position="261"/>
    </location>
</feature>
<gene>
    <name evidence="2" type="ORF">PABY_15760</name>
</gene>
<dbReference type="NCBIfam" id="TIGR01444">
    <property type="entry name" value="fkbM_fam"/>
    <property type="match status" value="1"/>
</dbReference>
<dbReference type="Gene3D" id="3.40.50.150">
    <property type="entry name" value="Vaccinia Virus protein VP39"/>
    <property type="match status" value="1"/>
</dbReference>
<dbReference type="InterPro" id="IPR029063">
    <property type="entry name" value="SAM-dependent_MTases_sf"/>
</dbReference>
<dbReference type="InterPro" id="IPR052514">
    <property type="entry name" value="SAM-dependent_MTase"/>
</dbReference>
<dbReference type="PANTHER" id="PTHR34203">
    <property type="entry name" value="METHYLTRANSFERASE, FKBM FAMILY PROTEIN"/>
    <property type="match status" value="1"/>
</dbReference>
<protein>
    <recommendedName>
        <fullName evidence="1">Methyltransferase FkbM domain-containing protein</fullName>
    </recommendedName>
</protein>
<dbReference type="SUPFAM" id="SSF53335">
    <property type="entry name" value="S-adenosyl-L-methionine-dependent methyltransferases"/>
    <property type="match status" value="1"/>
</dbReference>
<dbReference type="Pfam" id="PF05050">
    <property type="entry name" value="Methyltransf_21"/>
    <property type="match status" value="1"/>
</dbReference>
<evidence type="ECO:0000313" key="2">
    <source>
        <dbReference type="EMBL" id="BES82009.1"/>
    </source>
</evidence>
<dbReference type="Proteomes" id="UP001341135">
    <property type="component" value="Chromosome"/>
</dbReference>
<name>A0ABM8IWV0_9CREN</name>
<proteinExistence type="predicted"/>
<dbReference type="PANTHER" id="PTHR34203:SF15">
    <property type="entry name" value="SLL1173 PROTEIN"/>
    <property type="match status" value="1"/>
</dbReference>
<dbReference type="InterPro" id="IPR006342">
    <property type="entry name" value="FkbM_mtfrase"/>
</dbReference>
<reference evidence="2 3" key="1">
    <citation type="submission" date="2023-09" db="EMBL/GenBank/DDBJ databases">
        <title>Pyrofollis japonicus gen. nov. sp. nov., a novel member of the family Pyrodictiaceae isolated from the Iheya North hydrothermal field.</title>
        <authorList>
            <person name="Miyazaki U."/>
            <person name="Sanari M."/>
            <person name="Tame A."/>
            <person name="Kitajima M."/>
            <person name="Okamoto A."/>
            <person name="Sawayama S."/>
            <person name="Miyazaki J."/>
            <person name="Takai K."/>
            <person name="Nakagawa S."/>
        </authorList>
    </citation>
    <scope>NUCLEOTIDE SEQUENCE [LARGE SCALE GENOMIC DNA]</scope>
    <source>
        <strain evidence="2 3">AV2</strain>
    </source>
</reference>
<evidence type="ECO:0000313" key="3">
    <source>
        <dbReference type="Proteomes" id="UP001341135"/>
    </source>
</evidence>
<dbReference type="EMBL" id="AP028907">
    <property type="protein sequence ID" value="BES82009.1"/>
    <property type="molecule type" value="Genomic_DNA"/>
</dbReference>
<sequence length="280" mass="30968">MREKGAAEPRDEEHLAWLVASSRGCIEDEIVEQLLDATINGCKGELEVKLGEATFMVPCSQLPEAWANLLHIYCINDYQVGSLVRLEPGNTVVDGGAYLGFFTVRAALAMQRDGLVIAVEPNPLARRVLYRNLELNMLENVARVDPRALGGCGYCIRKIYVTEPWVNTTTQPRYVDMMGNELVKTLSIPAISLKKLLADHSVGFVDLLKLDIEGAEWEVLEHAAEDGVLAPSTVRQIIVEVHPPFTDPAGIEALLRDQGYRTTRRMLGAKWMQAIVIGVS</sequence>
<accession>A0ABM8IWV0</accession>